<feature type="signal peptide" evidence="1">
    <location>
        <begin position="1"/>
        <end position="25"/>
    </location>
</feature>
<proteinExistence type="predicted"/>
<protein>
    <recommendedName>
        <fullName evidence="4">Secreted protein</fullName>
    </recommendedName>
</protein>
<dbReference type="Proteomes" id="UP001396334">
    <property type="component" value="Unassembled WGS sequence"/>
</dbReference>
<keyword evidence="3" id="KW-1185">Reference proteome</keyword>
<evidence type="ECO:0000313" key="2">
    <source>
        <dbReference type="EMBL" id="KAK9041459.1"/>
    </source>
</evidence>
<comment type="caution">
    <text evidence="2">The sequence shown here is derived from an EMBL/GenBank/DDBJ whole genome shotgun (WGS) entry which is preliminary data.</text>
</comment>
<name>A0ABR2TVP2_9ROSI</name>
<evidence type="ECO:0000313" key="3">
    <source>
        <dbReference type="Proteomes" id="UP001396334"/>
    </source>
</evidence>
<accession>A0ABR2TVP2</accession>
<reference evidence="2 3" key="1">
    <citation type="journal article" date="2024" name="G3 (Bethesda)">
        <title>Genome assembly of Hibiscus sabdariffa L. provides insights into metabolisms of medicinal natural products.</title>
        <authorList>
            <person name="Kim T."/>
        </authorList>
    </citation>
    <scope>NUCLEOTIDE SEQUENCE [LARGE SCALE GENOMIC DNA]</scope>
    <source>
        <strain evidence="2">TK-2024</strain>
        <tissue evidence="2">Old leaves</tissue>
    </source>
</reference>
<evidence type="ECO:0000256" key="1">
    <source>
        <dbReference type="SAM" id="SignalP"/>
    </source>
</evidence>
<organism evidence="2 3">
    <name type="scientific">Hibiscus sabdariffa</name>
    <name type="common">roselle</name>
    <dbReference type="NCBI Taxonomy" id="183260"/>
    <lineage>
        <taxon>Eukaryota</taxon>
        <taxon>Viridiplantae</taxon>
        <taxon>Streptophyta</taxon>
        <taxon>Embryophyta</taxon>
        <taxon>Tracheophyta</taxon>
        <taxon>Spermatophyta</taxon>
        <taxon>Magnoliopsida</taxon>
        <taxon>eudicotyledons</taxon>
        <taxon>Gunneridae</taxon>
        <taxon>Pentapetalae</taxon>
        <taxon>rosids</taxon>
        <taxon>malvids</taxon>
        <taxon>Malvales</taxon>
        <taxon>Malvaceae</taxon>
        <taxon>Malvoideae</taxon>
        <taxon>Hibiscus</taxon>
    </lineage>
</organism>
<gene>
    <name evidence="2" type="ORF">V6N11_016559</name>
</gene>
<evidence type="ECO:0008006" key="4">
    <source>
        <dbReference type="Google" id="ProtNLM"/>
    </source>
</evidence>
<keyword evidence="1" id="KW-0732">Signal</keyword>
<feature type="chain" id="PRO_5045280270" description="Secreted protein" evidence="1">
    <location>
        <begin position="26"/>
        <end position="85"/>
    </location>
</feature>
<sequence>MRIDTRFACLLVILIFGFIISPTESRSYGDLYPPPTLASQADRVLNVPLGNQADLDSSNGVHPQVSVVPSNIGRGGLYPLPTLAN</sequence>
<dbReference type="EMBL" id="JBBPBN010000004">
    <property type="protein sequence ID" value="KAK9041459.1"/>
    <property type="molecule type" value="Genomic_DNA"/>
</dbReference>